<name>A0A4U6D7C0_9BACT</name>
<comment type="caution">
    <text evidence="2">The sequence shown here is derived from an EMBL/GenBank/DDBJ whole genome shotgun (WGS) entry which is preliminary data.</text>
</comment>
<dbReference type="Proteomes" id="UP000304900">
    <property type="component" value="Unassembled WGS sequence"/>
</dbReference>
<dbReference type="RefSeq" id="WP_137338995.1">
    <property type="nucleotide sequence ID" value="NZ_SZVO01000002.1"/>
</dbReference>
<sequence>MTWLYIALSLLGTWAFFFIIGTKYRQRKQQEDWHEHVEPFSEMSETILITIPSQEIKQSAWEIMEAILGDQMPKRLIFNGEVKYVTHTSNLEETRTKDRENKKMGYTDLMNAYGILFEGKEKALEWQYSFLKTHFYETLLKNECRIKDLPNYYEILNFVKP</sequence>
<gene>
    <name evidence="2" type="ORF">FDK13_05560</name>
</gene>
<proteinExistence type="predicted"/>
<organism evidence="2 3">
    <name type="scientific">Dyadobacter frigoris</name>
    <dbReference type="NCBI Taxonomy" id="2576211"/>
    <lineage>
        <taxon>Bacteria</taxon>
        <taxon>Pseudomonadati</taxon>
        <taxon>Bacteroidota</taxon>
        <taxon>Cytophagia</taxon>
        <taxon>Cytophagales</taxon>
        <taxon>Spirosomataceae</taxon>
        <taxon>Dyadobacter</taxon>
    </lineage>
</organism>
<keyword evidence="1" id="KW-1133">Transmembrane helix</keyword>
<evidence type="ECO:0000313" key="3">
    <source>
        <dbReference type="Proteomes" id="UP000304900"/>
    </source>
</evidence>
<dbReference type="AlphaFoldDB" id="A0A4U6D7C0"/>
<keyword evidence="1" id="KW-0812">Transmembrane</keyword>
<keyword evidence="1" id="KW-0472">Membrane</keyword>
<feature type="transmembrane region" description="Helical" evidence="1">
    <location>
        <begin position="6"/>
        <end position="24"/>
    </location>
</feature>
<evidence type="ECO:0000313" key="2">
    <source>
        <dbReference type="EMBL" id="TKT93319.1"/>
    </source>
</evidence>
<keyword evidence="3" id="KW-1185">Reference proteome</keyword>
<dbReference type="EMBL" id="SZVO01000002">
    <property type="protein sequence ID" value="TKT93319.1"/>
    <property type="molecule type" value="Genomic_DNA"/>
</dbReference>
<accession>A0A4U6D7C0</accession>
<reference evidence="2 3" key="1">
    <citation type="submission" date="2019-05" db="EMBL/GenBank/DDBJ databases">
        <title>Dyadobacter AR-3-8 sp. nov., isolated from arctic soil.</title>
        <authorList>
            <person name="Chaudhary D.K."/>
        </authorList>
    </citation>
    <scope>NUCLEOTIDE SEQUENCE [LARGE SCALE GENOMIC DNA]</scope>
    <source>
        <strain evidence="2 3">AR-3-8</strain>
    </source>
</reference>
<protein>
    <submittedName>
        <fullName evidence="2">Uncharacterized protein</fullName>
    </submittedName>
</protein>
<evidence type="ECO:0000256" key="1">
    <source>
        <dbReference type="SAM" id="Phobius"/>
    </source>
</evidence>